<sequence length="496" mass="57115">MRQCLSYTCMRIIIIPSDSTNRDCQEFAMTFENVTDFSNPIINLNRETTTEANKNELIDALTETVKVKSLLIDLPATCEHNYCHEEEITDQGISSLNEEFSLLDHSYSLPFNKCKGPSMETDVPKSRLSNVNHQETNDLIYGLSEYYVEDNAKYGCNKQEKIEISNKNQCIIKTLTTANGQPIKFLPQSFNKILLDNGNVVQIQVVNRPQIILKQIDANTLQKNIITEEKIIDYEKYKVLLPRSRFKNSGEVLPYLFRRLPLWSNLARDLDYKCTYPYTATSREEFFSWNIGKKLSSEWSRAKTVKRIASTVPFPNLKEWSTKTFLMYGRSHNYSPASIGNLFKNHSKDLDLLSFCFSQSLLTKKFSLEGADIVVDITTDKISTCANDVEKISTIDISDATFVKEFALDCGVVLKSEEISEGVTMNVSERMIFEVTKYFADNLLRRARHHLVCHEDYSEKTSEITVGEINIALNERPEIKSIMTFQKRKREMEYFL</sequence>
<evidence type="ECO:0000313" key="2">
    <source>
        <dbReference type="EMBL" id="KAJ8984907.1"/>
    </source>
</evidence>
<comment type="caution">
    <text evidence="2">The sequence shown here is derived from an EMBL/GenBank/DDBJ whole genome shotgun (WGS) entry which is preliminary data.</text>
</comment>
<evidence type="ECO:0000313" key="3">
    <source>
        <dbReference type="Proteomes" id="UP001162164"/>
    </source>
</evidence>
<feature type="domain" description="YEATS" evidence="1">
    <location>
        <begin position="247"/>
        <end position="338"/>
    </location>
</feature>
<dbReference type="Proteomes" id="UP001162164">
    <property type="component" value="Unassembled WGS sequence"/>
</dbReference>
<dbReference type="InterPro" id="IPR055127">
    <property type="entry name" value="YEATS2_3HBD"/>
</dbReference>
<keyword evidence="3" id="KW-1185">Reference proteome</keyword>
<reference evidence="2" key="1">
    <citation type="journal article" date="2023" name="Insect Mol. Biol.">
        <title>Genome sequencing provides insights into the evolution of gene families encoding plant cell wall-degrading enzymes in longhorned beetles.</title>
        <authorList>
            <person name="Shin N.R."/>
            <person name="Okamura Y."/>
            <person name="Kirsch R."/>
            <person name="Pauchet Y."/>
        </authorList>
    </citation>
    <scope>NUCLEOTIDE SEQUENCE</scope>
    <source>
        <strain evidence="2">MMC_N1</strain>
    </source>
</reference>
<dbReference type="EMBL" id="JAPWTJ010000024">
    <property type="protein sequence ID" value="KAJ8984907.1"/>
    <property type="molecule type" value="Genomic_DNA"/>
</dbReference>
<gene>
    <name evidence="2" type="ORF">NQ317_002747</name>
</gene>
<name>A0ABQ9K5T0_9CUCU</name>
<accession>A0ABQ9K5T0</accession>
<organism evidence="2 3">
    <name type="scientific">Molorchus minor</name>
    <dbReference type="NCBI Taxonomy" id="1323400"/>
    <lineage>
        <taxon>Eukaryota</taxon>
        <taxon>Metazoa</taxon>
        <taxon>Ecdysozoa</taxon>
        <taxon>Arthropoda</taxon>
        <taxon>Hexapoda</taxon>
        <taxon>Insecta</taxon>
        <taxon>Pterygota</taxon>
        <taxon>Neoptera</taxon>
        <taxon>Endopterygota</taxon>
        <taxon>Coleoptera</taxon>
        <taxon>Polyphaga</taxon>
        <taxon>Cucujiformia</taxon>
        <taxon>Chrysomeloidea</taxon>
        <taxon>Cerambycidae</taxon>
        <taxon>Lamiinae</taxon>
        <taxon>Monochamini</taxon>
        <taxon>Molorchus</taxon>
    </lineage>
</organism>
<proteinExistence type="predicted"/>
<dbReference type="Pfam" id="PF22951">
    <property type="entry name" value="3HBD"/>
    <property type="match status" value="1"/>
</dbReference>
<evidence type="ECO:0000259" key="1">
    <source>
        <dbReference type="Pfam" id="PF22951"/>
    </source>
</evidence>
<protein>
    <recommendedName>
        <fullName evidence="1">YEATS domain-containing protein</fullName>
    </recommendedName>
</protein>